<reference evidence="2" key="1">
    <citation type="journal article" date="2019" name="bioRxiv">
        <title>The Genome of the Zebra Mussel, Dreissena polymorpha: A Resource for Invasive Species Research.</title>
        <authorList>
            <person name="McCartney M.A."/>
            <person name="Auch B."/>
            <person name="Kono T."/>
            <person name="Mallez S."/>
            <person name="Zhang Y."/>
            <person name="Obille A."/>
            <person name="Becker A."/>
            <person name="Abrahante J.E."/>
            <person name="Garbe J."/>
            <person name="Badalamenti J.P."/>
            <person name="Herman A."/>
            <person name="Mangelson H."/>
            <person name="Liachko I."/>
            <person name="Sullivan S."/>
            <person name="Sone E.D."/>
            <person name="Koren S."/>
            <person name="Silverstein K.A.T."/>
            <person name="Beckman K.B."/>
            <person name="Gohl D.M."/>
        </authorList>
    </citation>
    <scope>NUCLEOTIDE SEQUENCE</scope>
    <source>
        <strain evidence="2">Duluth1</strain>
        <tissue evidence="2">Whole animal</tissue>
    </source>
</reference>
<evidence type="ECO:0000313" key="3">
    <source>
        <dbReference type="Proteomes" id="UP000828390"/>
    </source>
</evidence>
<organism evidence="2 3">
    <name type="scientific">Dreissena polymorpha</name>
    <name type="common">Zebra mussel</name>
    <name type="synonym">Mytilus polymorpha</name>
    <dbReference type="NCBI Taxonomy" id="45954"/>
    <lineage>
        <taxon>Eukaryota</taxon>
        <taxon>Metazoa</taxon>
        <taxon>Spiralia</taxon>
        <taxon>Lophotrochozoa</taxon>
        <taxon>Mollusca</taxon>
        <taxon>Bivalvia</taxon>
        <taxon>Autobranchia</taxon>
        <taxon>Heteroconchia</taxon>
        <taxon>Euheterodonta</taxon>
        <taxon>Imparidentia</taxon>
        <taxon>Neoheterodontei</taxon>
        <taxon>Myida</taxon>
        <taxon>Dreissenoidea</taxon>
        <taxon>Dreissenidae</taxon>
        <taxon>Dreissena</taxon>
    </lineage>
</organism>
<comment type="caution">
    <text evidence="2">The sequence shown here is derived from an EMBL/GenBank/DDBJ whole genome shotgun (WGS) entry which is preliminary data.</text>
</comment>
<dbReference type="EMBL" id="JAIWYP010000010">
    <property type="protein sequence ID" value="KAH3754548.1"/>
    <property type="molecule type" value="Genomic_DNA"/>
</dbReference>
<dbReference type="AlphaFoldDB" id="A0A9D4DT57"/>
<evidence type="ECO:0000313" key="2">
    <source>
        <dbReference type="EMBL" id="KAH3754548.1"/>
    </source>
</evidence>
<feature type="compositionally biased region" description="Basic and acidic residues" evidence="1">
    <location>
        <begin position="9"/>
        <end position="44"/>
    </location>
</feature>
<dbReference type="Proteomes" id="UP000828390">
    <property type="component" value="Unassembled WGS sequence"/>
</dbReference>
<sequence>MIMKINRKSKPERNSFDREMATWERHPKNDDHDITGERRNDFNSRHYRSSQENFASPTYMYPYNSHTESISIKPGSSLSNLTFPEYKFEISRPKLVLGRNGRY</sequence>
<reference evidence="2" key="2">
    <citation type="submission" date="2020-11" db="EMBL/GenBank/DDBJ databases">
        <authorList>
            <person name="McCartney M.A."/>
            <person name="Auch B."/>
            <person name="Kono T."/>
            <person name="Mallez S."/>
            <person name="Becker A."/>
            <person name="Gohl D.M."/>
            <person name="Silverstein K.A.T."/>
            <person name="Koren S."/>
            <person name="Bechman K.B."/>
            <person name="Herman A."/>
            <person name="Abrahante J.E."/>
            <person name="Garbe J."/>
        </authorList>
    </citation>
    <scope>NUCLEOTIDE SEQUENCE</scope>
    <source>
        <strain evidence="2">Duluth1</strain>
        <tissue evidence="2">Whole animal</tissue>
    </source>
</reference>
<accession>A0A9D4DT57</accession>
<protein>
    <submittedName>
        <fullName evidence="2">Uncharacterized protein</fullName>
    </submittedName>
</protein>
<evidence type="ECO:0000256" key="1">
    <source>
        <dbReference type="SAM" id="MobiDB-lite"/>
    </source>
</evidence>
<keyword evidence="3" id="KW-1185">Reference proteome</keyword>
<feature type="region of interest" description="Disordered" evidence="1">
    <location>
        <begin position="1"/>
        <end position="54"/>
    </location>
</feature>
<proteinExistence type="predicted"/>
<name>A0A9D4DT57_DREPO</name>
<gene>
    <name evidence="2" type="ORF">DPMN_189224</name>
</gene>